<dbReference type="Pfam" id="PF25828">
    <property type="entry name" value="CC_Cfap43"/>
    <property type="match status" value="2"/>
</dbReference>
<keyword evidence="6 9" id="KW-0175">Coiled coil</keyword>
<name>A0A5J4NHV4_9TREM</name>
<proteinExistence type="predicted"/>
<protein>
    <recommendedName>
        <fullName evidence="13">Cilia- and flagella-associated protein 43</fullName>
    </recommendedName>
</protein>
<dbReference type="GO" id="GO:0005930">
    <property type="term" value="C:axoneme"/>
    <property type="evidence" value="ECO:0007669"/>
    <property type="project" value="TreeGrafter"/>
</dbReference>
<evidence type="ECO:0000313" key="12">
    <source>
        <dbReference type="Proteomes" id="UP000324629"/>
    </source>
</evidence>
<dbReference type="EMBL" id="QNGE01002648">
    <property type="protein sequence ID" value="KAA3675226.1"/>
    <property type="molecule type" value="Genomic_DNA"/>
</dbReference>
<keyword evidence="3" id="KW-0963">Cytoplasm</keyword>
<evidence type="ECO:0000256" key="10">
    <source>
        <dbReference type="SAM" id="MobiDB-lite"/>
    </source>
</evidence>
<comment type="subcellular location">
    <subcellularLocation>
        <location evidence="1">Cell projection</location>
        <location evidence="1">Cilium</location>
    </subcellularLocation>
    <subcellularLocation>
        <location evidence="2">Cytoplasm</location>
        <location evidence="2">Cytoskeleton</location>
    </subcellularLocation>
</comment>
<evidence type="ECO:0000256" key="9">
    <source>
        <dbReference type="SAM" id="Coils"/>
    </source>
</evidence>
<keyword evidence="7" id="KW-0206">Cytoskeleton</keyword>
<keyword evidence="4" id="KW-0853">WD repeat</keyword>
<dbReference type="GO" id="GO:0060271">
    <property type="term" value="P:cilium assembly"/>
    <property type="evidence" value="ECO:0007669"/>
    <property type="project" value="TreeGrafter"/>
</dbReference>
<dbReference type="AlphaFoldDB" id="A0A5J4NHV4"/>
<sequence>MTTDLMSPFLSFETNGELLTTAADDEFSIVLSGRPINQFEPLGFVAITGKVVSLTLLRHDTNRIFILVTTGESVETGATDIFFYEVHHELLYSGSYVHSDSCRSLREDSIHLMHLHFNSPMSSVCLWPPEVIDSPTPPRLFAADVFQRKIHTFVLPDESLMKQTSCLSPFKSVSLLRDGSRVQLSRVTGVNIMVVSYSDGVIELIEVAGEELSIIKTIAIHERDQVGAIFAEFCGDLSTLISCGHDGLLVRTEIPPHSGSKPVPLPSLSGDHLERSQKQRKELTLMPTYQVKRRLETPILLGTETKVDESRHISTRPLFGRSSTVMTVAEQSLDVTDTNGSDSEALEMTPIVSEPHRPTWTEECEKDAHALEDQVYTEAREKLRGELAEIRKTINIMADENSQLPEIERIGRQEFELDVDEQAAILEETENAVKQVREEIELSDLAKQFTWRILKKRCWDRMEVKGRTLKAFDMQLEVCNFPLCARSQAELARLAAVRNRRRVQMHMEQESTRMMNKSAFGSSVRAIQHEELEEDEEQKADVNRVLAGSIAIDCGGQNELCYSQMELYTREQKIYQIMLIQDNIYRIKENFNKNFSDVYAKKESSINKIRTRLARIRKILVDIQQSSVTKSIIDPAFSPEEQPELLLTVDDSEIAVDLYLSPAELAERETRRLAEEERRRREKLDNWRERGLEEMMGGVLEVRKEDELKKDIPKPAFLLMGKPTAHWTPDDRRLYAEYERKVQELNEEREKYRKFLEGDMKKMTALIDEEKSKFDEQLVVLFNDWIRAQMAVLHEELKVWRLKWMLLVEEEMFVQESDLNNMLKKTEDEETENVDSDTVDHSENIPGSTSYNPYVEKPSNRRHLADNKNMMEDSFRDLDNDPAHEGQPGLDNAVWDRMCKYRRRKVEKELEVKNMALKLADINAFVQHREDELKLIRMRREALTMDLSKLLRDYHYDQTNLELQLLTKQGQVEIEVLEGQLVHDYGDALLISRERVEELNAHIITLGGSKVAHMLKNKEFKKRFYHLEW</sequence>
<evidence type="ECO:0000256" key="8">
    <source>
        <dbReference type="ARBA" id="ARBA00023273"/>
    </source>
</evidence>
<reference evidence="11 12" key="1">
    <citation type="journal article" date="2019" name="Gigascience">
        <title>Whole-genome sequence of the oriental lung fluke Paragonimus westermani.</title>
        <authorList>
            <person name="Oey H."/>
            <person name="Zakrzewski M."/>
            <person name="Narain K."/>
            <person name="Devi K.R."/>
            <person name="Agatsuma T."/>
            <person name="Nawaratna S."/>
            <person name="Gobert G.N."/>
            <person name="Jones M.K."/>
            <person name="Ragan M.A."/>
            <person name="McManus D.P."/>
            <person name="Krause L."/>
        </authorList>
    </citation>
    <scope>NUCLEOTIDE SEQUENCE [LARGE SCALE GENOMIC DNA]</scope>
    <source>
        <strain evidence="11 12">IND2009</strain>
    </source>
</reference>
<comment type="caution">
    <text evidence="11">The sequence shown here is derived from an EMBL/GenBank/DDBJ whole genome shotgun (WGS) entry which is preliminary data.</text>
</comment>
<keyword evidence="5" id="KW-0677">Repeat</keyword>
<evidence type="ECO:0000256" key="2">
    <source>
        <dbReference type="ARBA" id="ARBA00004245"/>
    </source>
</evidence>
<evidence type="ECO:0008006" key="13">
    <source>
        <dbReference type="Google" id="ProtNLM"/>
    </source>
</evidence>
<evidence type="ECO:0000256" key="3">
    <source>
        <dbReference type="ARBA" id="ARBA00022490"/>
    </source>
</evidence>
<feature type="region of interest" description="Disordered" evidence="10">
    <location>
        <begin position="826"/>
        <end position="862"/>
    </location>
</feature>
<evidence type="ECO:0000256" key="5">
    <source>
        <dbReference type="ARBA" id="ARBA00022737"/>
    </source>
</evidence>
<evidence type="ECO:0000313" key="11">
    <source>
        <dbReference type="EMBL" id="KAA3675226.1"/>
    </source>
</evidence>
<evidence type="ECO:0000256" key="6">
    <source>
        <dbReference type="ARBA" id="ARBA00023054"/>
    </source>
</evidence>
<evidence type="ECO:0000256" key="7">
    <source>
        <dbReference type="ARBA" id="ARBA00023212"/>
    </source>
</evidence>
<accession>A0A5J4NHV4</accession>
<feature type="coiled-coil region" evidence="9">
    <location>
        <begin position="380"/>
        <end position="446"/>
    </location>
</feature>
<dbReference type="PANTHER" id="PTHR14885">
    <property type="entry name" value="CILIA- AND FLAGELLA-ASSOCIATED PROTEIN 43-RELATED"/>
    <property type="match status" value="1"/>
</dbReference>
<dbReference type="PANTHER" id="PTHR14885:SF1">
    <property type="entry name" value="CILIA- AND FLAGELLA-ASSOCIATED PROTEIN 43"/>
    <property type="match status" value="1"/>
</dbReference>
<dbReference type="Proteomes" id="UP000324629">
    <property type="component" value="Unassembled WGS sequence"/>
</dbReference>
<gene>
    <name evidence="11" type="ORF">DEA37_0001287</name>
</gene>
<organism evidence="11 12">
    <name type="scientific">Paragonimus westermani</name>
    <dbReference type="NCBI Taxonomy" id="34504"/>
    <lineage>
        <taxon>Eukaryota</taxon>
        <taxon>Metazoa</taxon>
        <taxon>Spiralia</taxon>
        <taxon>Lophotrochozoa</taxon>
        <taxon>Platyhelminthes</taxon>
        <taxon>Trematoda</taxon>
        <taxon>Digenea</taxon>
        <taxon>Plagiorchiida</taxon>
        <taxon>Troglotremata</taxon>
        <taxon>Troglotrematidae</taxon>
        <taxon>Paragonimus</taxon>
    </lineage>
</organism>
<evidence type="ECO:0000256" key="4">
    <source>
        <dbReference type="ARBA" id="ARBA00022574"/>
    </source>
</evidence>
<feature type="compositionally biased region" description="Acidic residues" evidence="10">
    <location>
        <begin position="828"/>
        <end position="837"/>
    </location>
</feature>
<keyword evidence="12" id="KW-1185">Reference proteome</keyword>
<keyword evidence="8" id="KW-0966">Cell projection</keyword>
<evidence type="ECO:0000256" key="1">
    <source>
        <dbReference type="ARBA" id="ARBA00004138"/>
    </source>
</evidence>